<evidence type="ECO:0000313" key="2">
    <source>
        <dbReference type="Proteomes" id="UP001279642"/>
    </source>
</evidence>
<proteinExistence type="predicted"/>
<sequence>MSNNTETLIRMANQIGDFFNAYPEAEAVPQIATHIRKFWDPRMRKAILAHIADHQGEGLKPHVLQALKSLPN</sequence>
<dbReference type="EMBL" id="JAXCLW010000001">
    <property type="protein sequence ID" value="MDY0882036.1"/>
    <property type="molecule type" value="Genomic_DNA"/>
</dbReference>
<dbReference type="RefSeq" id="WP_320507069.1">
    <property type="nucleotide sequence ID" value="NZ_JAXCLW010000001.1"/>
</dbReference>
<comment type="caution">
    <text evidence="1">The sequence shown here is derived from an EMBL/GenBank/DDBJ whole genome shotgun (WGS) entry which is preliminary data.</text>
</comment>
<name>A0ABU5E862_9PROT</name>
<dbReference type="InterPro" id="IPR021074">
    <property type="entry name" value="Formate_DH_dsu"/>
</dbReference>
<gene>
    <name evidence="1" type="ORF">SMD27_04210</name>
</gene>
<organism evidence="1 2">
    <name type="scientific">Dongia soli</name>
    <dbReference type="NCBI Taxonomy" id="600628"/>
    <lineage>
        <taxon>Bacteria</taxon>
        <taxon>Pseudomonadati</taxon>
        <taxon>Pseudomonadota</taxon>
        <taxon>Alphaproteobacteria</taxon>
        <taxon>Rhodospirillales</taxon>
        <taxon>Dongiaceae</taxon>
        <taxon>Dongia</taxon>
    </lineage>
</organism>
<accession>A0ABU5E862</accession>
<dbReference type="Proteomes" id="UP001279642">
    <property type="component" value="Unassembled WGS sequence"/>
</dbReference>
<protein>
    <submittedName>
        <fullName evidence="1">Formate dehydrogenase subunit delta</fullName>
    </submittedName>
</protein>
<reference evidence="1 2" key="1">
    <citation type="journal article" date="2016" name="Antonie Van Leeuwenhoek">
        <title>Dongia soli sp. nov., isolated from soil from Dokdo, Korea.</title>
        <authorList>
            <person name="Kim D.U."/>
            <person name="Lee H."/>
            <person name="Kim H."/>
            <person name="Kim S.G."/>
            <person name="Ka J.O."/>
        </authorList>
    </citation>
    <scope>NUCLEOTIDE SEQUENCE [LARGE SCALE GENOMIC DNA]</scope>
    <source>
        <strain evidence="1 2">D78</strain>
    </source>
</reference>
<dbReference type="Pfam" id="PF11390">
    <property type="entry name" value="FdsD"/>
    <property type="match status" value="1"/>
</dbReference>
<keyword evidence="2" id="KW-1185">Reference proteome</keyword>
<evidence type="ECO:0000313" key="1">
    <source>
        <dbReference type="EMBL" id="MDY0882036.1"/>
    </source>
</evidence>